<gene>
    <name evidence="2" type="ORF">BKA21_001734</name>
    <name evidence="1" type="ORF">Col01nite_34610</name>
</gene>
<dbReference type="InterPro" id="IPR009003">
    <property type="entry name" value="Peptidase_S1_PA"/>
</dbReference>
<proteinExistence type="predicted"/>
<reference evidence="2 3" key="1">
    <citation type="submission" date="2020-07" db="EMBL/GenBank/DDBJ databases">
        <title>Sequencing the genomes of 1000 actinobacteria strains.</title>
        <authorList>
            <person name="Klenk H.-P."/>
        </authorList>
    </citation>
    <scope>NUCLEOTIDE SEQUENCE [LARGE SCALE GENOMIC DNA]</scope>
    <source>
        <strain evidence="2 3">DSM 24482</strain>
    </source>
</reference>
<evidence type="ECO:0000313" key="1">
    <source>
        <dbReference type="EMBL" id="GIG34302.1"/>
    </source>
</evidence>
<dbReference type="SUPFAM" id="SSF50494">
    <property type="entry name" value="Trypsin-like serine proteases"/>
    <property type="match status" value="1"/>
</dbReference>
<dbReference type="AlphaFoldDB" id="A0A7Y9FF69"/>
<reference evidence="1 4" key="2">
    <citation type="submission" date="2021-01" db="EMBL/GenBank/DDBJ databases">
        <title>Whole genome shotgun sequence of Cellulomonas oligotrophica NBRC 109435.</title>
        <authorList>
            <person name="Komaki H."/>
            <person name="Tamura T."/>
        </authorList>
    </citation>
    <scope>NUCLEOTIDE SEQUENCE [LARGE SCALE GENOMIC DNA]</scope>
    <source>
        <strain evidence="1 4">NBRC 109435</strain>
    </source>
</reference>
<dbReference type="Proteomes" id="UP000618382">
    <property type="component" value="Unassembled WGS sequence"/>
</dbReference>
<dbReference type="EMBL" id="BONN01000015">
    <property type="protein sequence ID" value="GIG34302.1"/>
    <property type="molecule type" value="Genomic_DNA"/>
</dbReference>
<name>A0A7Y9FF69_9CELL</name>
<dbReference type="EMBL" id="JACCBK010000001">
    <property type="protein sequence ID" value="NYD86185.1"/>
    <property type="molecule type" value="Genomic_DNA"/>
</dbReference>
<keyword evidence="4" id="KW-1185">Reference proteome</keyword>
<protein>
    <submittedName>
        <fullName evidence="2">V8-like Glu-specific endopeptidase</fullName>
    </submittedName>
</protein>
<dbReference type="Gene3D" id="2.40.10.10">
    <property type="entry name" value="Trypsin-like serine proteases"/>
    <property type="match status" value="2"/>
</dbReference>
<sequence length="785" mass="84370">MIRTSTGQPTTLLNTTVVGQPWQPHLRLGAGVDAVTGQLRASAVAPFEVRRSPSLHPEYRYALVQSESDMQSLISSSVKASYNLEGVTVSASTSYLEELAVSELAVTILAEVNVEESQFSLADAYSLSVEPGPDFRERHGDYFVAGYRAGSALQVAYQCRFTSTEQRTKFAASLGAEVPQVLSAEGSAAFEKTAKAHGANVNVRITAQGVSSPVPDAPSEGWTPASVLSVIVPWFNDNQAMEPLESYLQAYRMIDPALPGEVPVSPDAFAQLGFLYNRFWLVRAHFRTCPDFGRRLVEEAYHKLEKTIEAHQASLATDAQQIELLTAETQRVLTTLHEIANRQAFYSQVVAAAKTEPGKGVNHDADQGTVRWGYGFQRGDEAGVDVTLETSTVSADWKIGWNEHVFSYRNSSRVIVGFDVVCNRSSNGGDWRKVSDQIIGRSGGDVFVKSDYDRGYSWTITWYTVEARLYPAGPWTDVTVHAPDFAAALGASSGGSDGVSALDFWTPERMAEARPFGVEHDPDAFELPDAPRTVAGGGLHGVHAGGVASSLGVASSDGVAGPDVGPVTNRVADPRAVPWRTVGKLFFLRGGQLFTGSACVVHRTGILTAAHNLTYHGVAAEKLVFVPAYDAQQAPFGAWEIAQPLVPQAWHVQANQIAAWDVGMCTIKPLNGHAIGEVVGWAGLFWGGVAPVWTAAGYPGQPRPGFAFDGEHMWQSLGSRVAEPAPSTIAKLDDMTQGSSGGPWFDAQAPDVVNGIVSHGVTGTQRMTSPELGGWVGQFYRQIFG</sequence>
<dbReference type="Proteomes" id="UP000577956">
    <property type="component" value="Unassembled WGS sequence"/>
</dbReference>
<comment type="caution">
    <text evidence="2">The sequence shown here is derived from an EMBL/GenBank/DDBJ whole genome shotgun (WGS) entry which is preliminary data.</text>
</comment>
<evidence type="ECO:0000313" key="4">
    <source>
        <dbReference type="Proteomes" id="UP000618382"/>
    </source>
</evidence>
<dbReference type="RefSeq" id="WP_140457854.1">
    <property type="nucleotide sequence ID" value="NZ_BAABFI010000001.1"/>
</dbReference>
<evidence type="ECO:0000313" key="2">
    <source>
        <dbReference type="EMBL" id="NYD86185.1"/>
    </source>
</evidence>
<accession>A0A7Y9FF69</accession>
<organism evidence="2 3">
    <name type="scientific">Cellulomonas oligotrophica</name>
    <dbReference type="NCBI Taxonomy" id="931536"/>
    <lineage>
        <taxon>Bacteria</taxon>
        <taxon>Bacillati</taxon>
        <taxon>Actinomycetota</taxon>
        <taxon>Actinomycetes</taxon>
        <taxon>Micrococcales</taxon>
        <taxon>Cellulomonadaceae</taxon>
        <taxon>Cellulomonas</taxon>
    </lineage>
</organism>
<dbReference type="InterPro" id="IPR043504">
    <property type="entry name" value="Peptidase_S1_PA_chymotrypsin"/>
</dbReference>
<evidence type="ECO:0000313" key="3">
    <source>
        <dbReference type="Proteomes" id="UP000577956"/>
    </source>
</evidence>